<dbReference type="SUPFAM" id="SSF53738">
    <property type="entry name" value="Phosphoglucomutase, first 3 domains"/>
    <property type="match status" value="1"/>
</dbReference>
<gene>
    <name evidence="1" type="ORF">DARMORV10_C08P10540.1</name>
</gene>
<name>A0A816TZA9_BRANA</name>
<sequence>MQASVNVSRLATYGPYLWACSMYSFTSFDVTQCNQNFRLSHSSLLIRFSDATTLAELTEPSSPIPKECFRFRNHSEMLGLPNTNTQLPGKSEDSEVLETKGYLLIILFPTISPLPEMPLETPGVSKETPSAREASPMAEVKEVREKVEVKKETYSIGRRLLIHFVAMHAGTGSYARPNFADYLGAKPGFPLEDFGHGHPDPNLTYATGLMSCIVAMDLISELQVIVCL</sequence>
<evidence type="ECO:0000313" key="1">
    <source>
        <dbReference type="EMBL" id="CAF2107365.1"/>
    </source>
</evidence>
<dbReference type="Gene3D" id="3.40.120.10">
    <property type="entry name" value="Alpha-D-Glucose-1,6-Bisphosphate, subunit A, domain 3"/>
    <property type="match status" value="1"/>
</dbReference>
<protein>
    <submittedName>
        <fullName evidence="1">(rape) hypothetical protein</fullName>
    </submittedName>
</protein>
<organism evidence="1">
    <name type="scientific">Brassica napus</name>
    <name type="common">Rape</name>
    <dbReference type="NCBI Taxonomy" id="3708"/>
    <lineage>
        <taxon>Eukaryota</taxon>
        <taxon>Viridiplantae</taxon>
        <taxon>Streptophyta</taxon>
        <taxon>Embryophyta</taxon>
        <taxon>Tracheophyta</taxon>
        <taxon>Spermatophyta</taxon>
        <taxon>Magnoliopsida</taxon>
        <taxon>eudicotyledons</taxon>
        <taxon>Gunneridae</taxon>
        <taxon>Pentapetalae</taxon>
        <taxon>rosids</taxon>
        <taxon>malvids</taxon>
        <taxon>Brassicales</taxon>
        <taxon>Brassicaceae</taxon>
        <taxon>Brassiceae</taxon>
        <taxon>Brassica</taxon>
    </lineage>
</organism>
<accession>A0A816TZA9</accession>
<dbReference type="GO" id="GO:0005975">
    <property type="term" value="P:carbohydrate metabolic process"/>
    <property type="evidence" value="ECO:0007669"/>
    <property type="project" value="InterPro"/>
</dbReference>
<dbReference type="GO" id="GO:0016868">
    <property type="term" value="F:intramolecular phosphotransferase activity"/>
    <property type="evidence" value="ECO:0007669"/>
    <property type="project" value="InterPro"/>
</dbReference>
<dbReference type="Proteomes" id="UP001295469">
    <property type="component" value="Chromosome C08"/>
</dbReference>
<dbReference type="InterPro" id="IPR016055">
    <property type="entry name" value="A-D-PHexomutase_a/b/a-I/II/III"/>
</dbReference>
<dbReference type="AlphaFoldDB" id="A0A816TZA9"/>
<dbReference type="EMBL" id="HG994372">
    <property type="protein sequence ID" value="CAF2107365.1"/>
    <property type="molecule type" value="Genomic_DNA"/>
</dbReference>
<reference evidence="1" key="1">
    <citation type="submission" date="2021-01" db="EMBL/GenBank/DDBJ databases">
        <authorList>
            <consortium name="Genoscope - CEA"/>
            <person name="William W."/>
        </authorList>
    </citation>
    <scope>NUCLEOTIDE SEQUENCE</scope>
</reference>
<proteinExistence type="predicted"/>